<evidence type="ECO:0000313" key="1">
    <source>
        <dbReference type="EMBL" id="GFR74474.1"/>
    </source>
</evidence>
<name>A0AAV4FML4_9GAST</name>
<gene>
    <name evidence="1" type="ORF">ElyMa_003894000</name>
</gene>
<dbReference type="AlphaFoldDB" id="A0AAV4FML4"/>
<evidence type="ECO:0000313" key="2">
    <source>
        <dbReference type="Proteomes" id="UP000762676"/>
    </source>
</evidence>
<comment type="caution">
    <text evidence="1">The sequence shown here is derived from an EMBL/GenBank/DDBJ whole genome shotgun (WGS) entry which is preliminary data.</text>
</comment>
<sequence>MSIQRPRTPECPRPVLLGHQPCQSSGRWTNLTTRSLDLIAAQSSAVGGSAAPTSDVIKTTTPLNHRKSNHFTSCVTKGMVLLRMLI</sequence>
<reference evidence="1 2" key="1">
    <citation type="journal article" date="2021" name="Elife">
        <title>Chloroplast acquisition without the gene transfer in kleptoplastic sea slugs, Plakobranchus ocellatus.</title>
        <authorList>
            <person name="Maeda T."/>
            <person name="Takahashi S."/>
            <person name="Yoshida T."/>
            <person name="Shimamura S."/>
            <person name="Takaki Y."/>
            <person name="Nagai Y."/>
            <person name="Toyoda A."/>
            <person name="Suzuki Y."/>
            <person name="Arimoto A."/>
            <person name="Ishii H."/>
            <person name="Satoh N."/>
            <person name="Nishiyama T."/>
            <person name="Hasebe M."/>
            <person name="Maruyama T."/>
            <person name="Minagawa J."/>
            <person name="Obokata J."/>
            <person name="Shigenobu S."/>
        </authorList>
    </citation>
    <scope>NUCLEOTIDE SEQUENCE [LARGE SCALE GENOMIC DNA]</scope>
</reference>
<protein>
    <submittedName>
        <fullName evidence="1">Uncharacterized protein</fullName>
    </submittedName>
</protein>
<accession>A0AAV4FML4</accession>
<proteinExistence type="predicted"/>
<dbReference type="Proteomes" id="UP000762676">
    <property type="component" value="Unassembled WGS sequence"/>
</dbReference>
<organism evidence="1 2">
    <name type="scientific">Elysia marginata</name>
    <dbReference type="NCBI Taxonomy" id="1093978"/>
    <lineage>
        <taxon>Eukaryota</taxon>
        <taxon>Metazoa</taxon>
        <taxon>Spiralia</taxon>
        <taxon>Lophotrochozoa</taxon>
        <taxon>Mollusca</taxon>
        <taxon>Gastropoda</taxon>
        <taxon>Heterobranchia</taxon>
        <taxon>Euthyneura</taxon>
        <taxon>Panpulmonata</taxon>
        <taxon>Sacoglossa</taxon>
        <taxon>Placobranchoidea</taxon>
        <taxon>Plakobranchidae</taxon>
        <taxon>Elysia</taxon>
    </lineage>
</organism>
<dbReference type="EMBL" id="BMAT01007931">
    <property type="protein sequence ID" value="GFR74474.1"/>
    <property type="molecule type" value="Genomic_DNA"/>
</dbReference>
<keyword evidence="2" id="KW-1185">Reference proteome</keyword>